<evidence type="ECO:0000313" key="2">
    <source>
        <dbReference type="Proteomes" id="UP000184108"/>
    </source>
</evidence>
<reference evidence="2" key="1">
    <citation type="submission" date="2016-11" db="EMBL/GenBank/DDBJ databases">
        <authorList>
            <person name="Varghese N."/>
            <person name="Submissions S."/>
        </authorList>
    </citation>
    <scope>NUCLEOTIDE SEQUENCE [LARGE SCALE GENOMIC DNA]</scope>
    <source>
        <strain evidence="2">YR203</strain>
    </source>
</reference>
<evidence type="ECO:0000313" key="1">
    <source>
        <dbReference type="EMBL" id="SHF18146.1"/>
    </source>
</evidence>
<dbReference type="EMBL" id="FQVE01000002">
    <property type="protein sequence ID" value="SHF18146.1"/>
    <property type="molecule type" value="Genomic_DNA"/>
</dbReference>
<organism evidence="1 2">
    <name type="scientific">Chryseobacterium vrystaatense</name>
    <dbReference type="NCBI Taxonomy" id="307480"/>
    <lineage>
        <taxon>Bacteria</taxon>
        <taxon>Pseudomonadati</taxon>
        <taxon>Bacteroidota</taxon>
        <taxon>Flavobacteriia</taxon>
        <taxon>Flavobacteriales</taxon>
        <taxon>Weeksellaceae</taxon>
        <taxon>Chryseobacterium group</taxon>
        <taxon>Chryseobacterium</taxon>
    </lineage>
</organism>
<dbReference type="RefSeq" id="WP_073172511.1">
    <property type="nucleotide sequence ID" value="NZ_FQVE01000002.1"/>
</dbReference>
<gene>
    <name evidence="1" type="ORF">SAMN02787073_1616</name>
</gene>
<accession>A0A1M4ZKP4</accession>
<protein>
    <submittedName>
        <fullName evidence="1">Uncharacterized protein</fullName>
    </submittedName>
</protein>
<dbReference type="AlphaFoldDB" id="A0A1M4ZKP4"/>
<name>A0A1M4ZKP4_9FLAO</name>
<proteinExistence type="predicted"/>
<sequence>MKIESTIEKPRYFYVSYTAFSENGKQTSGCCDVITGKGEFLSLKQVNEHIKKDGGFVSVIVNNFIELNEKDFKDLIN</sequence>
<dbReference type="Proteomes" id="UP000184108">
    <property type="component" value="Unassembled WGS sequence"/>
</dbReference>